<evidence type="ECO:0000256" key="5">
    <source>
        <dbReference type="ARBA" id="ARBA00022842"/>
    </source>
</evidence>
<evidence type="ECO:0000259" key="6">
    <source>
        <dbReference type="PROSITE" id="PS51462"/>
    </source>
</evidence>
<evidence type="ECO:0000313" key="8">
    <source>
        <dbReference type="Proteomes" id="UP001500635"/>
    </source>
</evidence>
<dbReference type="PANTHER" id="PTHR10885:SF0">
    <property type="entry name" value="ISOPENTENYL-DIPHOSPHATE DELTA-ISOMERASE"/>
    <property type="match status" value="1"/>
</dbReference>
<dbReference type="Pfam" id="PF00293">
    <property type="entry name" value="NUDIX"/>
    <property type="match status" value="1"/>
</dbReference>
<comment type="cofactor">
    <cofactor evidence="1">
        <name>Mg(2+)</name>
        <dbReference type="ChEBI" id="CHEBI:18420"/>
    </cofactor>
</comment>
<accession>A0ABP8K450</accession>
<organism evidence="7 8">
    <name type="scientific">Tsukamurella soli</name>
    <dbReference type="NCBI Taxonomy" id="644556"/>
    <lineage>
        <taxon>Bacteria</taxon>
        <taxon>Bacillati</taxon>
        <taxon>Actinomycetota</taxon>
        <taxon>Actinomycetes</taxon>
        <taxon>Mycobacteriales</taxon>
        <taxon>Tsukamurellaceae</taxon>
        <taxon>Tsukamurella</taxon>
    </lineage>
</organism>
<feature type="domain" description="Nudix hydrolase" evidence="6">
    <location>
        <begin position="30"/>
        <end position="158"/>
    </location>
</feature>
<dbReference type="PIRSF" id="PIRSF017340">
    <property type="entry name" value="Nudix_hydro"/>
    <property type="match status" value="1"/>
</dbReference>
<dbReference type="InterPro" id="IPR015797">
    <property type="entry name" value="NUDIX_hydrolase-like_dom_sf"/>
</dbReference>
<keyword evidence="3" id="KW-0479">Metal-binding</keyword>
<proteinExistence type="inferred from homology"/>
<dbReference type="PANTHER" id="PTHR10885">
    <property type="entry name" value="ISOPENTENYL-DIPHOSPHATE DELTA-ISOMERASE"/>
    <property type="match status" value="1"/>
</dbReference>
<evidence type="ECO:0000256" key="1">
    <source>
        <dbReference type="ARBA" id="ARBA00001946"/>
    </source>
</evidence>
<dbReference type="InterPro" id="IPR020084">
    <property type="entry name" value="NUDIX_hydrolase_CS"/>
</dbReference>
<dbReference type="EMBL" id="BAABFR010000075">
    <property type="protein sequence ID" value="GAA4399925.1"/>
    <property type="molecule type" value="Genomic_DNA"/>
</dbReference>
<dbReference type="InterPro" id="IPR024195">
    <property type="entry name" value="NUDIX_hydrolase_YfcD_pred"/>
</dbReference>
<name>A0ABP8K450_9ACTN</name>
<dbReference type="Proteomes" id="UP001500635">
    <property type="component" value="Unassembled WGS sequence"/>
</dbReference>
<evidence type="ECO:0000256" key="4">
    <source>
        <dbReference type="ARBA" id="ARBA00022801"/>
    </source>
</evidence>
<dbReference type="PROSITE" id="PS00893">
    <property type="entry name" value="NUDIX_BOX"/>
    <property type="match status" value="1"/>
</dbReference>
<protein>
    <submittedName>
        <fullName evidence="7">NUDIX domain-containing protein</fullName>
    </submittedName>
</protein>
<evidence type="ECO:0000256" key="2">
    <source>
        <dbReference type="ARBA" id="ARBA00005582"/>
    </source>
</evidence>
<evidence type="ECO:0000256" key="3">
    <source>
        <dbReference type="ARBA" id="ARBA00022723"/>
    </source>
</evidence>
<reference evidence="8" key="1">
    <citation type="journal article" date="2019" name="Int. J. Syst. Evol. Microbiol.">
        <title>The Global Catalogue of Microorganisms (GCM) 10K type strain sequencing project: providing services to taxonomists for standard genome sequencing and annotation.</title>
        <authorList>
            <consortium name="The Broad Institute Genomics Platform"/>
            <consortium name="The Broad Institute Genome Sequencing Center for Infectious Disease"/>
            <person name="Wu L."/>
            <person name="Ma J."/>
        </authorList>
    </citation>
    <scope>NUCLEOTIDE SEQUENCE [LARGE SCALE GENOMIC DNA]</scope>
    <source>
        <strain evidence="8">JCM 17688</strain>
    </source>
</reference>
<evidence type="ECO:0000313" key="7">
    <source>
        <dbReference type="EMBL" id="GAA4399925.1"/>
    </source>
</evidence>
<dbReference type="InterPro" id="IPR000086">
    <property type="entry name" value="NUDIX_hydrolase_dom"/>
</dbReference>
<dbReference type="Gene3D" id="3.90.79.10">
    <property type="entry name" value="Nucleoside Triphosphate Pyrophosphohydrolase"/>
    <property type="match status" value="1"/>
</dbReference>
<keyword evidence="4" id="KW-0378">Hydrolase</keyword>
<comment type="caution">
    <text evidence="7">The sequence shown here is derived from an EMBL/GenBank/DDBJ whole genome shotgun (WGS) entry which is preliminary data.</text>
</comment>
<dbReference type="RefSeq" id="WP_344998945.1">
    <property type="nucleotide sequence ID" value="NZ_BAABFR010000075.1"/>
</dbReference>
<keyword evidence="8" id="KW-1185">Reference proteome</keyword>
<dbReference type="PROSITE" id="PS51462">
    <property type="entry name" value="NUDIX"/>
    <property type="match status" value="1"/>
</dbReference>
<keyword evidence="5" id="KW-0460">Magnesium</keyword>
<gene>
    <name evidence="7" type="ORF">GCM10023147_38010</name>
</gene>
<sequence length="177" mass="19367">MADDEVVALFDDDGAVCGAAPRWRVRAENLRHGATGVLVYDRAGRIYVHRRTATKDVYPGLRDFCCGGVLLAGEGPDDGAAREAFEELGVHGVPLRRLGVRRYEDARTRFVCFQYACVYDGVVTWQPEEVADGRWMTVPELLAVVHSEPADFVPDSVELALDLLTDPGSFGPDLADA</sequence>
<comment type="similarity">
    <text evidence="2">Belongs to the Nudix hydrolase family.</text>
</comment>
<dbReference type="SUPFAM" id="SSF55811">
    <property type="entry name" value="Nudix"/>
    <property type="match status" value="1"/>
</dbReference>
<dbReference type="CDD" id="cd04697">
    <property type="entry name" value="NUDIX_Hydrolase"/>
    <property type="match status" value="1"/>
</dbReference>